<reference evidence="1" key="1">
    <citation type="journal article" date="2015" name="Nature">
        <title>Complex archaea that bridge the gap between prokaryotes and eukaryotes.</title>
        <authorList>
            <person name="Spang A."/>
            <person name="Saw J.H."/>
            <person name="Jorgensen S.L."/>
            <person name="Zaremba-Niedzwiedzka K."/>
            <person name="Martijn J."/>
            <person name="Lind A.E."/>
            <person name="van Eijk R."/>
            <person name="Schleper C."/>
            <person name="Guy L."/>
            <person name="Ettema T.J."/>
        </authorList>
    </citation>
    <scope>NUCLEOTIDE SEQUENCE</scope>
</reference>
<dbReference type="AlphaFoldDB" id="A0A0F9TSX9"/>
<dbReference type="InterPro" id="IPR036188">
    <property type="entry name" value="FAD/NAD-bd_sf"/>
</dbReference>
<accession>A0A0F9TSX9</accession>
<gene>
    <name evidence="1" type="ORF">LCGC14_0309830</name>
</gene>
<evidence type="ECO:0000313" key="1">
    <source>
        <dbReference type="EMBL" id="KKN82434.1"/>
    </source>
</evidence>
<sequence>MTDTPIINDTTERIELTYRTTGAPIGAPEYTVQLDYLVIACEPNALCDRCDYSPLEKTIFGKFENFTFHTTLLKVKVNKENPAHYGVIFAPSILETMSGKVYGYRNETAKALSAGTENPIDTAEPHLKADSIDPAVAAANELAYNYVTVYQIVRTKDAPSDPSKFKQWIDELMRQGLSDDVNWCYGTDFEILDHVTTPYFDHFTDADLKNYLPWKYLGIQGKRNTIFVHASTCFESVLDIYQYIQMLLTDDANKIGLPTDKTAAIGILGAGPSGLMFGSVLRDMEYTNVTIYEKSGRIGGKTHTIKKLQMRKDGSELNVICELGTCYLSPAYDHFVKDMSRFRQGNDRIGFGGAGGMFRGIMTKDQLGPDPNPHGVIPYGAYIIRKAAMELGAPDAPPQKIISTMERDLTRYIALREELLGHHTPMPMVPPRKLFNEKSSQSFLDFLSEERPDGGNLTSLIGLLQYGYSVQGYGTLKNIPAYYGLIWVSTRVAEAIIDAFKDPKINVVTAWSEGWGNLWEQMATPRPDTGLTPLNVQFSVDTVSIVRPS</sequence>
<dbReference type="Pfam" id="PF13450">
    <property type="entry name" value="NAD_binding_8"/>
    <property type="match status" value="1"/>
</dbReference>
<dbReference type="SUPFAM" id="SSF51905">
    <property type="entry name" value="FAD/NAD(P)-binding domain"/>
    <property type="match status" value="1"/>
</dbReference>
<comment type="caution">
    <text evidence="1">The sequence shown here is derived from an EMBL/GenBank/DDBJ whole genome shotgun (WGS) entry which is preliminary data.</text>
</comment>
<dbReference type="Gene3D" id="3.50.50.60">
    <property type="entry name" value="FAD/NAD(P)-binding domain"/>
    <property type="match status" value="1"/>
</dbReference>
<evidence type="ECO:0008006" key="2">
    <source>
        <dbReference type="Google" id="ProtNLM"/>
    </source>
</evidence>
<name>A0A0F9TSX9_9ZZZZ</name>
<dbReference type="EMBL" id="LAZR01000201">
    <property type="protein sequence ID" value="KKN82434.1"/>
    <property type="molecule type" value="Genomic_DNA"/>
</dbReference>
<organism evidence="1">
    <name type="scientific">marine sediment metagenome</name>
    <dbReference type="NCBI Taxonomy" id="412755"/>
    <lineage>
        <taxon>unclassified sequences</taxon>
        <taxon>metagenomes</taxon>
        <taxon>ecological metagenomes</taxon>
    </lineage>
</organism>
<proteinExistence type="predicted"/>
<protein>
    <recommendedName>
        <fullName evidence="2">Amine oxidase domain-containing protein</fullName>
    </recommendedName>
</protein>